<dbReference type="GO" id="GO:0016747">
    <property type="term" value="F:acyltransferase activity, transferring groups other than amino-acyl groups"/>
    <property type="evidence" value="ECO:0007669"/>
    <property type="project" value="InterPro"/>
</dbReference>
<evidence type="ECO:0000259" key="1">
    <source>
        <dbReference type="PROSITE" id="PS51186"/>
    </source>
</evidence>
<dbReference type="RefSeq" id="WP_119060101.1">
    <property type="nucleotide sequence ID" value="NZ_QXDF01000001.1"/>
</dbReference>
<dbReference type="Pfam" id="PF00583">
    <property type="entry name" value="Acetyltransf_1"/>
    <property type="match status" value="1"/>
</dbReference>
<feature type="domain" description="N-acetyltransferase" evidence="1">
    <location>
        <begin position="11"/>
        <end position="150"/>
    </location>
</feature>
<protein>
    <submittedName>
        <fullName evidence="2">Putative acetyltransferase</fullName>
    </submittedName>
</protein>
<dbReference type="Proteomes" id="UP000266273">
    <property type="component" value="Unassembled WGS sequence"/>
</dbReference>
<dbReference type="EMBL" id="QXDF01000001">
    <property type="protein sequence ID" value="RIA55158.1"/>
    <property type="molecule type" value="Genomic_DNA"/>
</dbReference>
<dbReference type="InterPro" id="IPR016181">
    <property type="entry name" value="Acyl_CoA_acyltransferase"/>
</dbReference>
<gene>
    <name evidence="2" type="ORF">BXY53_0211</name>
</gene>
<dbReference type="SUPFAM" id="SSF55729">
    <property type="entry name" value="Acyl-CoA N-acyltransferases (Nat)"/>
    <property type="match status" value="1"/>
</dbReference>
<evidence type="ECO:0000313" key="3">
    <source>
        <dbReference type="Proteomes" id="UP000266273"/>
    </source>
</evidence>
<accession>A0A397Q273</accession>
<evidence type="ECO:0000313" key="2">
    <source>
        <dbReference type="EMBL" id="RIA55158.1"/>
    </source>
</evidence>
<comment type="caution">
    <text evidence="2">The sequence shown here is derived from an EMBL/GenBank/DDBJ whole genome shotgun (WGS) entry which is preliminary data.</text>
</comment>
<keyword evidence="2" id="KW-0808">Transferase</keyword>
<keyword evidence="3" id="KW-1185">Reference proteome</keyword>
<sequence length="179" mass="19836">MADSDQRLRHLDIREGTPDDFQTLARIYREAFPEEDLLPLVRALLQDGSGVLSLVATVLSTVVGHVIFTSCRVTGQADKVALLGPLAVAPDWQRRGIGTALTHQGLDRLERASVSRVFVLGDPGYYSRAGFAPETHVTPPYPLPEEWRTGWQSLRLSETELEGALEVPAPWRRAALWLP</sequence>
<dbReference type="CDD" id="cd04301">
    <property type="entry name" value="NAT_SF"/>
    <property type="match status" value="1"/>
</dbReference>
<dbReference type="PROSITE" id="PS51186">
    <property type="entry name" value="GNAT"/>
    <property type="match status" value="1"/>
</dbReference>
<dbReference type="Gene3D" id="3.40.630.30">
    <property type="match status" value="1"/>
</dbReference>
<proteinExistence type="predicted"/>
<dbReference type="AlphaFoldDB" id="A0A397Q273"/>
<dbReference type="OrthoDB" id="9797178at2"/>
<organism evidence="2 3">
    <name type="scientific">Dichotomicrobium thermohalophilum</name>
    <dbReference type="NCBI Taxonomy" id="933063"/>
    <lineage>
        <taxon>Bacteria</taxon>
        <taxon>Pseudomonadati</taxon>
        <taxon>Pseudomonadota</taxon>
        <taxon>Alphaproteobacteria</taxon>
        <taxon>Hyphomicrobiales</taxon>
        <taxon>Hyphomicrobiaceae</taxon>
        <taxon>Dichotomicrobium</taxon>
    </lineage>
</organism>
<name>A0A397Q273_9HYPH</name>
<reference evidence="2 3" key="1">
    <citation type="submission" date="2018-08" db="EMBL/GenBank/DDBJ databases">
        <title>Genomic Encyclopedia of Archaeal and Bacterial Type Strains, Phase II (KMG-II): from individual species to whole genera.</title>
        <authorList>
            <person name="Goeker M."/>
        </authorList>
    </citation>
    <scope>NUCLEOTIDE SEQUENCE [LARGE SCALE GENOMIC DNA]</scope>
    <source>
        <strain evidence="2 3">DSM 5002</strain>
    </source>
</reference>
<dbReference type="InterPro" id="IPR000182">
    <property type="entry name" value="GNAT_dom"/>
</dbReference>